<dbReference type="GO" id="GO:0006637">
    <property type="term" value="P:acyl-CoA metabolic process"/>
    <property type="evidence" value="ECO:0007669"/>
    <property type="project" value="InterPro"/>
</dbReference>
<evidence type="ECO:0000259" key="9">
    <source>
        <dbReference type="Pfam" id="PF13622"/>
    </source>
</evidence>
<evidence type="ECO:0000256" key="4">
    <source>
        <dbReference type="ARBA" id="ARBA00023098"/>
    </source>
</evidence>
<dbReference type="EMBL" id="JADJIB010000001">
    <property type="protein sequence ID" value="MBK7271676.1"/>
    <property type="molecule type" value="Genomic_DNA"/>
</dbReference>
<dbReference type="EMBL" id="JADIXZ010000004">
    <property type="protein sequence ID" value="MBK6300929.1"/>
    <property type="molecule type" value="Genomic_DNA"/>
</dbReference>
<evidence type="ECO:0000256" key="3">
    <source>
        <dbReference type="ARBA" id="ARBA00022801"/>
    </source>
</evidence>
<keyword evidence="4" id="KW-0443">Lipid metabolism</keyword>
<reference evidence="13 14" key="1">
    <citation type="submission" date="2020-10" db="EMBL/GenBank/DDBJ databases">
        <title>Connecting structure to function with the recovery of over 1000 high-quality activated sludge metagenome-assembled genomes encoding full-length rRNA genes using long-read sequencing.</title>
        <authorList>
            <person name="Singleton C.M."/>
            <person name="Petriglieri F."/>
            <person name="Kristensen J.M."/>
            <person name="Kirkegaard R.H."/>
            <person name="Michaelsen T.Y."/>
            <person name="Andersen M.H."/>
            <person name="Karst S.M."/>
            <person name="Dueholm M.S."/>
            <person name="Nielsen P.H."/>
            <person name="Albertsen M."/>
        </authorList>
    </citation>
    <scope>NUCLEOTIDE SEQUENCE [LARGE SCALE GENOMIC DNA]</scope>
    <source>
        <strain evidence="10">AalE_18-Q3-R2-46_BAT3C.188</strain>
        <strain evidence="11">Ega_18-Q3-R5-49_MAXAC.001</strain>
        <strain evidence="12">Ribe_18-Q3-R11-54_MAXAC.001</strain>
    </source>
</reference>
<protein>
    <recommendedName>
        <fullName evidence="6">Acyl-CoA thioesterase 2</fullName>
    </recommendedName>
    <alternativeName>
        <fullName evidence="7">Thioesterase II</fullName>
    </alternativeName>
</protein>
<organism evidence="10 13">
    <name type="scientific">Candidatus Phosphoribacter hodrii</name>
    <dbReference type="NCBI Taxonomy" id="2953743"/>
    <lineage>
        <taxon>Bacteria</taxon>
        <taxon>Bacillati</taxon>
        <taxon>Actinomycetota</taxon>
        <taxon>Actinomycetes</taxon>
        <taxon>Micrococcales</taxon>
        <taxon>Dermatophilaceae</taxon>
        <taxon>Candidatus Phosphoribacter</taxon>
    </lineage>
</organism>
<feature type="domain" description="Acyl-CoA thioesterase-like N-terminal HotDog" evidence="9">
    <location>
        <begin position="58"/>
        <end position="139"/>
    </location>
</feature>
<name>A0A934X5R2_9MICO</name>
<dbReference type="Proteomes" id="UP000726105">
    <property type="component" value="Unassembled WGS sequence"/>
</dbReference>
<evidence type="ECO:0000259" key="8">
    <source>
        <dbReference type="Pfam" id="PF02551"/>
    </source>
</evidence>
<evidence type="ECO:0000256" key="5">
    <source>
        <dbReference type="ARBA" id="ARBA00050943"/>
    </source>
</evidence>
<dbReference type="Pfam" id="PF02551">
    <property type="entry name" value="Acyl_CoA_thio"/>
    <property type="match status" value="1"/>
</dbReference>
<dbReference type="InterPro" id="IPR029069">
    <property type="entry name" value="HotDog_dom_sf"/>
</dbReference>
<accession>A0A934X5R2</accession>
<gene>
    <name evidence="10" type="ORF">IPF40_07710</name>
    <name evidence="11" type="ORF">IPI13_00360</name>
    <name evidence="12" type="ORF">IPP00_15020</name>
</gene>
<dbReference type="GO" id="GO:0047617">
    <property type="term" value="F:fatty acyl-CoA hydrolase activity"/>
    <property type="evidence" value="ECO:0007669"/>
    <property type="project" value="UniProtKB-EC"/>
</dbReference>
<evidence type="ECO:0000313" key="13">
    <source>
        <dbReference type="Proteomes" id="UP000718281"/>
    </source>
</evidence>
<dbReference type="SUPFAM" id="SSF54637">
    <property type="entry name" value="Thioesterase/thiol ester dehydrase-isomerase"/>
    <property type="match status" value="2"/>
</dbReference>
<dbReference type="EMBL" id="JADKGK010000024">
    <property type="protein sequence ID" value="MBL0005222.1"/>
    <property type="molecule type" value="Genomic_DNA"/>
</dbReference>
<dbReference type="PANTHER" id="PTHR11066">
    <property type="entry name" value="ACYL-COA THIOESTERASE"/>
    <property type="match status" value="1"/>
</dbReference>
<dbReference type="Proteomes" id="UP000886632">
    <property type="component" value="Unassembled WGS sequence"/>
</dbReference>
<dbReference type="InterPro" id="IPR049449">
    <property type="entry name" value="TesB_ACOT8-like_N"/>
</dbReference>
<evidence type="ECO:0000256" key="2">
    <source>
        <dbReference type="ARBA" id="ARBA00011881"/>
    </source>
</evidence>
<dbReference type="Gene3D" id="2.40.160.210">
    <property type="entry name" value="Acyl-CoA thioesterase, double hotdog domain"/>
    <property type="match status" value="1"/>
</dbReference>
<evidence type="ECO:0000313" key="11">
    <source>
        <dbReference type="EMBL" id="MBK7271676.1"/>
    </source>
</evidence>
<dbReference type="Pfam" id="PF13622">
    <property type="entry name" value="4HBT_3"/>
    <property type="match status" value="1"/>
</dbReference>
<evidence type="ECO:0000256" key="7">
    <source>
        <dbReference type="ARBA" id="ARBA00079653"/>
    </source>
</evidence>
<evidence type="ECO:0000256" key="6">
    <source>
        <dbReference type="ARBA" id="ARBA00071120"/>
    </source>
</evidence>
<dbReference type="CDD" id="cd03445">
    <property type="entry name" value="Thioesterase_II_repeat2"/>
    <property type="match status" value="1"/>
</dbReference>
<dbReference type="PANTHER" id="PTHR11066:SF34">
    <property type="entry name" value="ACYL-COENZYME A THIOESTERASE 8"/>
    <property type="match status" value="1"/>
</dbReference>
<evidence type="ECO:0000256" key="1">
    <source>
        <dbReference type="ARBA" id="ARBA00006538"/>
    </source>
</evidence>
<comment type="similarity">
    <text evidence="1">Belongs to the C/M/P thioester hydrolase family.</text>
</comment>
<dbReference type="InterPro" id="IPR025652">
    <property type="entry name" value="TesB_C"/>
</dbReference>
<dbReference type="CDD" id="cd03444">
    <property type="entry name" value="Thioesterase_II_repeat1"/>
    <property type="match status" value="1"/>
</dbReference>
<evidence type="ECO:0000313" key="14">
    <source>
        <dbReference type="Proteomes" id="UP000726105"/>
    </source>
</evidence>
<dbReference type="GO" id="GO:0009062">
    <property type="term" value="P:fatty acid catabolic process"/>
    <property type="evidence" value="ECO:0007669"/>
    <property type="project" value="TreeGrafter"/>
</dbReference>
<keyword evidence="3" id="KW-0378">Hydrolase</keyword>
<dbReference type="InterPro" id="IPR003703">
    <property type="entry name" value="Acyl_CoA_thio"/>
</dbReference>
<comment type="subunit">
    <text evidence="2">Homotetramer.</text>
</comment>
<evidence type="ECO:0000313" key="12">
    <source>
        <dbReference type="EMBL" id="MBL0005222.1"/>
    </source>
</evidence>
<dbReference type="InterPro" id="IPR042171">
    <property type="entry name" value="Acyl-CoA_hotdog"/>
</dbReference>
<evidence type="ECO:0000313" key="10">
    <source>
        <dbReference type="EMBL" id="MBK6300929.1"/>
    </source>
</evidence>
<comment type="caution">
    <text evidence="10">The sequence shown here is derived from an EMBL/GenBank/DDBJ whole genome shotgun (WGS) entry which is preliminary data.</text>
</comment>
<comment type="catalytic activity">
    <reaction evidence="5">
        <text>a fatty acyl-CoA + H2O = a fatty acid + CoA + H(+)</text>
        <dbReference type="Rhea" id="RHEA:16781"/>
        <dbReference type="ChEBI" id="CHEBI:15377"/>
        <dbReference type="ChEBI" id="CHEBI:15378"/>
        <dbReference type="ChEBI" id="CHEBI:28868"/>
        <dbReference type="ChEBI" id="CHEBI:57287"/>
        <dbReference type="ChEBI" id="CHEBI:77636"/>
        <dbReference type="EC" id="3.1.2.20"/>
    </reaction>
    <physiologicalReaction direction="left-to-right" evidence="5">
        <dbReference type="Rhea" id="RHEA:16782"/>
    </physiologicalReaction>
</comment>
<sequence length="316" mass="34293">MRLPDSAADSVADLLDVLDLTCLGEARIVVEGAPGDEETDLGESTPIVFVGRSQKQAHGRVFGGQVLAQSLVAAARTVEPVDGVARPIHSLHAYFVRGGDDNHPIRFVVERVRDGASFSTRRVQAVQYGQTILSMGCSFQEPADGMDHQDPMPPAPDPDDIPTLAEALGEHLDPSAAQFFAARRPIELRHVEGNIYVKPGRQRAARQSVWLKARAELPDDPVIHAAVLAYASDYPMLEPVLRRHGVAWQDPRLRPASLDHAMWFHRAPKADDWVLYTMSSPSASGGRGLGVGRMFSADGALMASVAQEGMLRLKEG</sequence>
<proteinExistence type="inferred from homology"/>
<dbReference type="FunFam" id="2.40.160.210:FF:000001">
    <property type="entry name" value="Acyl-CoA thioesterase II"/>
    <property type="match status" value="1"/>
</dbReference>
<feature type="domain" description="Acyl-CoA thioesterase 2 C-terminal" evidence="8">
    <location>
        <begin position="199"/>
        <end position="310"/>
    </location>
</feature>
<dbReference type="AlphaFoldDB" id="A0A934X5R2"/>
<dbReference type="Proteomes" id="UP000718281">
    <property type="component" value="Unassembled WGS sequence"/>
</dbReference>